<dbReference type="PANTHER" id="PTHR12040:SF0">
    <property type="entry name" value="HISTONE CHAPERONE ASF1"/>
    <property type="match status" value="1"/>
</dbReference>
<dbReference type="InterPro" id="IPR017282">
    <property type="entry name" value="Hist_deposition_Asf1"/>
</dbReference>
<evidence type="ECO:0000256" key="5">
    <source>
        <dbReference type="ARBA" id="ARBA00023186"/>
    </source>
</evidence>
<evidence type="ECO:0000256" key="4">
    <source>
        <dbReference type="ARBA" id="ARBA00023163"/>
    </source>
</evidence>
<keyword evidence="3" id="KW-0805">Transcription regulation</keyword>
<dbReference type="GO" id="GO:0030466">
    <property type="term" value="P:silent mating-type cassette heterochromatin formation"/>
    <property type="evidence" value="ECO:0007669"/>
    <property type="project" value="EnsemblFungi"/>
</dbReference>
<comment type="caution">
    <text evidence="9">The sequence shown here is derived from an EMBL/GenBank/DDBJ whole genome shotgun (WGS) entry which is preliminary data.</text>
</comment>
<gene>
    <name evidence="9" type="ORF">NEOLI_004314</name>
</gene>
<dbReference type="GO" id="GO:0006337">
    <property type="term" value="P:nucleosome disassembly"/>
    <property type="evidence" value="ECO:0007669"/>
    <property type="project" value="EnsemblFungi"/>
</dbReference>
<feature type="compositionally biased region" description="Basic and acidic residues" evidence="8">
    <location>
        <begin position="293"/>
        <end position="313"/>
    </location>
</feature>
<dbReference type="SUPFAM" id="SSF101546">
    <property type="entry name" value="ASF1-like"/>
    <property type="match status" value="1"/>
</dbReference>
<reference evidence="9 10" key="1">
    <citation type="submission" date="2016-04" db="EMBL/GenBank/DDBJ databases">
        <title>Evolutionary innovation and constraint leading to complex multicellularity in the Ascomycota.</title>
        <authorList>
            <person name="Cisse O."/>
            <person name="Nguyen A."/>
            <person name="Hewitt D.A."/>
            <person name="Jedd G."/>
            <person name="Stajich J.E."/>
        </authorList>
    </citation>
    <scope>NUCLEOTIDE SEQUENCE [LARGE SCALE GENOMIC DNA]</scope>
    <source>
        <strain evidence="9 10">DAH-3</strain>
    </source>
</reference>
<dbReference type="PIRSF" id="PIRSF037759">
    <property type="entry name" value="Histone_Asf1"/>
    <property type="match status" value="1"/>
</dbReference>
<feature type="compositionally biased region" description="Acidic residues" evidence="8">
    <location>
        <begin position="199"/>
        <end position="217"/>
    </location>
</feature>
<dbReference type="Proteomes" id="UP000186594">
    <property type="component" value="Unassembled WGS sequence"/>
</dbReference>
<evidence type="ECO:0000256" key="2">
    <source>
        <dbReference type="ARBA" id="ARBA00006051"/>
    </source>
</evidence>
<dbReference type="STRING" id="1198029.A0A1U7LMI1"/>
<keyword evidence="6" id="KW-0539">Nucleus</keyword>
<dbReference type="GO" id="GO:0000781">
    <property type="term" value="C:chromosome, telomeric region"/>
    <property type="evidence" value="ECO:0007669"/>
    <property type="project" value="GOC"/>
</dbReference>
<evidence type="ECO:0000256" key="1">
    <source>
        <dbReference type="ARBA" id="ARBA00004123"/>
    </source>
</evidence>
<dbReference type="InterPro" id="IPR036747">
    <property type="entry name" value="ASF1-like_sf"/>
</dbReference>
<dbReference type="GO" id="GO:0006334">
    <property type="term" value="P:nucleosome assembly"/>
    <property type="evidence" value="ECO:0007669"/>
    <property type="project" value="InterPro"/>
</dbReference>
<keyword evidence="4" id="KW-0804">Transcription</keyword>
<dbReference type="GO" id="GO:0005634">
    <property type="term" value="C:nucleus"/>
    <property type="evidence" value="ECO:0007669"/>
    <property type="project" value="UniProtKB-SubCell"/>
</dbReference>
<dbReference type="InterPro" id="IPR006818">
    <property type="entry name" value="ASF1-like"/>
</dbReference>
<feature type="compositionally biased region" description="Basic and acidic residues" evidence="8">
    <location>
        <begin position="231"/>
        <end position="243"/>
    </location>
</feature>
<feature type="compositionally biased region" description="Polar residues" evidence="8">
    <location>
        <begin position="314"/>
        <end position="324"/>
    </location>
</feature>
<dbReference type="Pfam" id="PF04729">
    <property type="entry name" value="ASF1_hist_chap"/>
    <property type="match status" value="1"/>
</dbReference>
<dbReference type="GO" id="GO:0042393">
    <property type="term" value="F:histone binding"/>
    <property type="evidence" value="ECO:0007669"/>
    <property type="project" value="EnsemblFungi"/>
</dbReference>
<protein>
    <recommendedName>
        <fullName evidence="7">Anti-silencing function protein 1</fullName>
    </recommendedName>
</protein>
<accession>A0A1U7LMI1</accession>
<evidence type="ECO:0000313" key="9">
    <source>
        <dbReference type="EMBL" id="OLL23876.1"/>
    </source>
</evidence>
<dbReference type="GO" id="GO:0031509">
    <property type="term" value="P:subtelomeric heterochromatin formation"/>
    <property type="evidence" value="ECO:0007669"/>
    <property type="project" value="EnsemblFungi"/>
</dbReference>
<dbReference type="EMBL" id="LXFE01001141">
    <property type="protein sequence ID" value="OLL23876.1"/>
    <property type="molecule type" value="Genomic_DNA"/>
</dbReference>
<dbReference type="GO" id="GO:0006335">
    <property type="term" value="P:DNA replication-dependent chromatin assembly"/>
    <property type="evidence" value="ECO:0007669"/>
    <property type="project" value="EnsemblFungi"/>
</dbReference>
<evidence type="ECO:0000256" key="6">
    <source>
        <dbReference type="ARBA" id="ARBA00023242"/>
    </source>
</evidence>
<dbReference type="GO" id="GO:0005829">
    <property type="term" value="C:cytosol"/>
    <property type="evidence" value="ECO:0007669"/>
    <property type="project" value="EnsemblFungi"/>
</dbReference>
<name>A0A1U7LMI1_NEOID</name>
<evidence type="ECO:0000256" key="7">
    <source>
        <dbReference type="ARBA" id="ARBA00032776"/>
    </source>
</evidence>
<dbReference type="FunFam" id="2.60.40.1490:FF:000001">
    <property type="entry name" value="Histone chaperone ASF1"/>
    <property type="match status" value="1"/>
</dbReference>
<sequence>MTAKFPDHESTREVRMDAAPILPSAALKYNVVNVLQVKVLNNPAPFSAPYEFEITFECLEKLQHDLEWKLTYVGSAASTLHDQVLDSLLVGPIPIGVNKFVFSADPPATSKIPLADVLGVTVILLTCTYDEREFVRIGYYVNNEYESEELRENPPEKPILEKMQRNILAEKPRVTRVNIKWYECIVGCMTDFRDNVAETDEFPPEQPFADEMEDDEEKYGAEEKVEEDPHDVDREDVADKMETDEPVASVSVTTALVEEPVSDNAEEDLEGESSEEDLEADEELDGEEEVDRDDNMKENIPETNTNEKGKAVETENQATGTIIA</sequence>
<evidence type="ECO:0000256" key="3">
    <source>
        <dbReference type="ARBA" id="ARBA00023015"/>
    </source>
</evidence>
<dbReference type="GO" id="GO:0033554">
    <property type="term" value="P:cellular response to stress"/>
    <property type="evidence" value="ECO:0007669"/>
    <property type="project" value="EnsemblFungi"/>
</dbReference>
<feature type="region of interest" description="Disordered" evidence="8">
    <location>
        <begin position="199"/>
        <end position="324"/>
    </location>
</feature>
<dbReference type="GO" id="GO:0010698">
    <property type="term" value="F:acetyltransferase activator activity"/>
    <property type="evidence" value="ECO:0007669"/>
    <property type="project" value="EnsemblFungi"/>
</dbReference>
<dbReference type="AlphaFoldDB" id="A0A1U7LMI1"/>
<organism evidence="9 10">
    <name type="scientific">Neolecta irregularis (strain DAH-3)</name>
    <dbReference type="NCBI Taxonomy" id="1198029"/>
    <lineage>
        <taxon>Eukaryota</taxon>
        <taxon>Fungi</taxon>
        <taxon>Dikarya</taxon>
        <taxon>Ascomycota</taxon>
        <taxon>Taphrinomycotina</taxon>
        <taxon>Neolectales</taxon>
        <taxon>Neolectaceae</taxon>
        <taxon>Neolecta</taxon>
    </lineage>
</organism>
<dbReference type="OrthoDB" id="29755at2759"/>
<keyword evidence="5" id="KW-0143">Chaperone</keyword>
<dbReference type="GO" id="GO:0070775">
    <property type="term" value="C:H3 histone acetyltransferase complex"/>
    <property type="evidence" value="ECO:0007669"/>
    <property type="project" value="EnsemblFungi"/>
</dbReference>
<dbReference type="Gene3D" id="2.60.40.1490">
    <property type="entry name" value="Histone chaperone ASF1-like"/>
    <property type="match status" value="1"/>
</dbReference>
<comment type="similarity">
    <text evidence="2">Belongs to the ASF1 family.</text>
</comment>
<dbReference type="PANTHER" id="PTHR12040">
    <property type="entry name" value="ANTI-SILENCING PROTEIN 1"/>
    <property type="match status" value="1"/>
</dbReference>
<comment type="subcellular location">
    <subcellularLocation>
        <location evidence="1">Nucleus</location>
    </subcellularLocation>
</comment>
<proteinExistence type="inferred from homology"/>
<feature type="compositionally biased region" description="Acidic residues" evidence="8">
    <location>
        <begin position="260"/>
        <end position="292"/>
    </location>
</feature>
<evidence type="ECO:0000256" key="8">
    <source>
        <dbReference type="SAM" id="MobiDB-lite"/>
    </source>
</evidence>
<keyword evidence="10" id="KW-1185">Reference proteome</keyword>
<dbReference type="GO" id="GO:0032968">
    <property type="term" value="P:positive regulation of transcription elongation by RNA polymerase II"/>
    <property type="evidence" value="ECO:0007669"/>
    <property type="project" value="EnsemblFungi"/>
</dbReference>
<evidence type="ECO:0000313" key="10">
    <source>
        <dbReference type="Proteomes" id="UP000186594"/>
    </source>
</evidence>